<keyword evidence="3" id="KW-1185">Reference proteome</keyword>
<dbReference type="PANTHER" id="PTHR45654">
    <property type="entry name" value="HOMEOBOX-LEUCINE ZIPPER PROTEIN MERISTEM L1"/>
    <property type="match status" value="1"/>
</dbReference>
<dbReference type="AlphaFoldDB" id="A0A2I0HQY5"/>
<name>A0A2I0HQY5_PUNGR</name>
<evidence type="ECO:0000256" key="1">
    <source>
        <dbReference type="SAM" id="MobiDB-lite"/>
    </source>
</evidence>
<organism evidence="2 3">
    <name type="scientific">Punica granatum</name>
    <name type="common">Pomegranate</name>
    <dbReference type="NCBI Taxonomy" id="22663"/>
    <lineage>
        <taxon>Eukaryota</taxon>
        <taxon>Viridiplantae</taxon>
        <taxon>Streptophyta</taxon>
        <taxon>Embryophyta</taxon>
        <taxon>Tracheophyta</taxon>
        <taxon>Spermatophyta</taxon>
        <taxon>Magnoliopsida</taxon>
        <taxon>eudicotyledons</taxon>
        <taxon>Gunneridae</taxon>
        <taxon>Pentapetalae</taxon>
        <taxon>rosids</taxon>
        <taxon>malvids</taxon>
        <taxon>Myrtales</taxon>
        <taxon>Lythraceae</taxon>
        <taxon>Punica</taxon>
    </lineage>
</organism>
<sequence length="124" mass="14267">MDSTTFDADQDAIDKPPQEEAYHRHTHQQIQELEADDFMLSSTSSIVLSLSLSSTDSFSLFRRTQLERHDNSLFRQENDKLQAENMSLRDAMRNPICTNCVCPAIIGEISLEEQHLRIENARLK</sequence>
<dbReference type="Proteomes" id="UP000233551">
    <property type="component" value="Unassembled WGS sequence"/>
</dbReference>
<protein>
    <submittedName>
        <fullName evidence="2">Uncharacterized protein</fullName>
    </submittedName>
</protein>
<gene>
    <name evidence="2" type="ORF">CRG98_045741</name>
</gene>
<accession>A0A2I0HQY5</accession>
<evidence type="ECO:0000313" key="3">
    <source>
        <dbReference type="Proteomes" id="UP000233551"/>
    </source>
</evidence>
<dbReference type="InterPro" id="IPR042160">
    <property type="entry name" value="HD-Zip_IV"/>
</dbReference>
<feature type="region of interest" description="Disordered" evidence="1">
    <location>
        <begin position="1"/>
        <end position="28"/>
    </location>
</feature>
<reference evidence="2 3" key="1">
    <citation type="submission" date="2017-11" db="EMBL/GenBank/DDBJ databases">
        <title>De-novo sequencing of pomegranate (Punica granatum L.) genome.</title>
        <authorList>
            <person name="Akparov Z."/>
            <person name="Amiraslanov A."/>
            <person name="Hajiyeva S."/>
            <person name="Abbasov M."/>
            <person name="Kaur K."/>
            <person name="Hamwieh A."/>
            <person name="Solovyev V."/>
            <person name="Salamov A."/>
            <person name="Braich B."/>
            <person name="Kosarev P."/>
            <person name="Mahmoud A."/>
            <person name="Hajiyev E."/>
            <person name="Babayeva S."/>
            <person name="Izzatullayeva V."/>
            <person name="Mammadov A."/>
            <person name="Mammadov A."/>
            <person name="Sharifova S."/>
            <person name="Ojaghi J."/>
            <person name="Eynullazada K."/>
            <person name="Bayramov B."/>
            <person name="Abdulazimova A."/>
            <person name="Shahmuradov I."/>
        </authorList>
    </citation>
    <scope>NUCLEOTIDE SEQUENCE [LARGE SCALE GENOMIC DNA]</scope>
    <source>
        <strain evidence="3">cv. AG2017</strain>
        <tissue evidence="2">Leaf</tissue>
    </source>
</reference>
<evidence type="ECO:0000313" key="2">
    <source>
        <dbReference type="EMBL" id="PKI33870.1"/>
    </source>
</evidence>
<dbReference type="EMBL" id="PGOL01006256">
    <property type="protein sequence ID" value="PKI33870.1"/>
    <property type="molecule type" value="Genomic_DNA"/>
</dbReference>
<feature type="compositionally biased region" description="Basic and acidic residues" evidence="1">
    <location>
        <begin position="12"/>
        <end position="23"/>
    </location>
</feature>
<proteinExistence type="predicted"/>
<comment type="caution">
    <text evidence="2">The sequence shown here is derived from an EMBL/GenBank/DDBJ whole genome shotgun (WGS) entry which is preliminary data.</text>
</comment>
<dbReference type="STRING" id="22663.A0A2I0HQY5"/>
<dbReference type="PANTHER" id="PTHR45654:SF5">
    <property type="entry name" value="HOMEOBOX-LEUCINE ZIPPER PROTEIN ANTHOCYANINLESS 2-RELATED"/>
    <property type="match status" value="1"/>
</dbReference>